<reference evidence="14 15" key="1">
    <citation type="submission" date="2017-06" db="EMBL/GenBank/DDBJ databases">
        <title>Herbaspirillum phytohormonus sp. nov., isolated from the root nodule of Robinia pseudoacacia in lead-zinc mine.</title>
        <authorList>
            <person name="Fan M."/>
            <person name="Lin Y."/>
        </authorList>
    </citation>
    <scope>NUCLEOTIDE SEQUENCE [LARGE SCALE GENOMIC DNA]</scope>
    <source>
        <strain evidence="14 15">HZ10</strain>
    </source>
</reference>
<dbReference type="InterPro" id="IPR023614">
    <property type="entry name" value="Porin_dom_sf"/>
</dbReference>
<name>A0A246WQM5_9BURK</name>
<comment type="caution">
    <text evidence="14">The sequence shown here is derived from an EMBL/GenBank/DDBJ whole genome shotgun (WGS) entry which is preliminary data.</text>
</comment>
<dbReference type="PROSITE" id="PS51257">
    <property type="entry name" value="PROKAR_LIPOPROTEIN"/>
    <property type="match status" value="1"/>
</dbReference>
<comment type="subunit">
    <text evidence="2">Homotrimer.</text>
</comment>
<evidence type="ECO:0000256" key="1">
    <source>
        <dbReference type="ARBA" id="ARBA00004571"/>
    </source>
</evidence>
<accession>A0A246WQM5</accession>
<keyword evidence="7" id="KW-0406">Ion transport</keyword>
<dbReference type="PANTHER" id="PTHR34501:SF9">
    <property type="entry name" value="MAJOR OUTER MEMBRANE PROTEIN P.IA"/>
    <property type="match status" value="1"/>
</dbReference>
<keyword evidence="4" id="KW-1134">Transmembrane beta strand</keyword>
<protein>
    <submittedName>
        <fullName evidence="14">Porin</fullName>
    </submittedName>
</protein>
<keyword evidence="3" id="KW-0813">Transport</keyword>
<dbReference type="Gene3D" id="2.40.160.10">
    <property type="entry name" value="Porin"/>
    <property type="match status" value="1"/>
</dbReference>
<evidence type="ECO:0000313" key="16">
    <source>
        <dbReference type="Proteomes" id="UP000536746"/>
    </source>
</evidence>
<evidence type="ECO:0000256" key="9">
    <source>
        <dbReference type="ARBA" id="ARBA00023136"/>
    </source>
</evidence>
<reference evidence="13 16" key="2">
    <citation type="journal article" date="2020" name="Front. Plant Sci.">
        <title>Isolation of Rhizosphere Bacteria That Improve Quality and Water Stress Tolerance in Greenhouse Ornamentals.</title>
        <authorList>
            <person name="Nordstedt N.P."/>
            <person name="Jones M.L."/>
        </authorList>
    </citation>
    <scope>NUCLEOTIDE SEQUENCE [LARGE SCALE GENOMIC DNA]</scope>
    <source>
        <strain evidence="13 16">C6C2</strain>
    </source>
</reference>
<dbReference type="InterPro" id="IPR050298">
    <property type="entry name" value="Gram-neg_bact_OMP"/>
</dbReference>
<dbReference type="GO" id="GO:0046930">
    <property type="term" value="C:pore complex"/>
    <property type="evidence" value="ECO:0007669"/>
    <property type="project" value="UniProtKB-KW"/>
</dbReference>
<feature type="signal peptide" evidence="11">
    <location>
        <begin position="1"/>
        <end position="24"/>
    </location>
</feature>
<dbReference type="Proteomes" id="UP000197596">
    <property type="component" value="Unassembled WGS sequence"/>
</dbReference>
<dbReference type="RefSeq" id="WP_079218953.1">
    <property type="nucleotide sequence ID" value="NZ_CP018845.1"/>
</dbReference>
<dbReference type="CDD" id="cd00342">
    <property type="entry name" value="gram_neg_porins"/>
    <property type="match status" value="1"/>
</dbReference>
<evidence type="ECO:0000313" key="13">
    <source>
        <dbReference type="EMBL" id="NUU02202.1"/>
    </source>
</evidence>
<gene>
    <name evidence="14" type="ORF">CEJ42_11900</name>
    <name evidence="13" type="ORF">HNO84_11380</name>
</gene>
<evidence type="ECO:0000256" key="6">
    <source>
        <dbReference type="ARBA" id="ARBA00022729"/>
    </source>
</evidence>
<dbReference type="InterPro" id="IPR033900">
    <property type="entry name" value="Gram_neg_porin_domain"/>
</dbReference>
<dbReference type="SUPFAM" id="SSF56935">
    <property type="entry name" value="Porins"/>
    <property type="match status" value="1"/>
</dbReference>
<dbReference type="AlphaFoldDB" id="A0A246WQM5"/>
<evidence type="ECO:0000313" key="14">
    <source>
        <dbReference type="EMBL" id="OWY28685.1"/>
    </source>
</evidence>
<keyword evidence="6 11" id="KW-0732">Signal</keyword>
<evidence type="ECO:0000256" key="5">
    <source>
        <dbReference type="ARBA" id="ARBA00022692"/>
    </source>
</evidence>
<comment type="subcellular location">
    <subcellularLocation>
        <location evidence="1">Cell outer membrane</location>
        <topology evidence="1">Multi-pass membrane protein</topology>
    </subcellularLocation>
</comment>
<proteinExistence type="predicted"/>
<dbReference type="GO" id="GO:0015288">
    <property type="term" value="F:porin activity"/>
    <property type="evidence" value="ECO:0007669"/>
    <property type="project" value="UniProtKB-KW"/>
</dbReference>
<evidence type="ECO:0000256" key="8">
    <source>
        <dbReference type="ARBA" id="ARBA00023114"/>
    </source>
</evidence>
<keyword evidence="5" id="KW-0812">Transmembrane</keyword>
<keyword evidence="8" id="KW-0626">Porin</keyword>
<evidence type="ECO:0000256" key="11">
    <source>
        <dbReference type="SAM" id="SignalP"/>
    </source>
</evidence>
<dbReference type="Pfam" id="PF13609">
    <property type="entry name" value="Porin_4"/>
    <property type="match status" value="1"/>
</dbReference>
<evidence type="ECO:0000256" key="7">
    <source>
        <dbReference type="ARBA" id="ARBA00023065"/>
    </source>
</evidence>
<dbReference type="OrthoDB" id="8679056at2"/>
<dbReference type="Proteomes" id="UP000536746">
    <property type="component" value="Unassembled WGS sequence"/>
</dbReference>
<dbReference type="GO" id="GO:0009279">
    <property type="term" value="C:cell outer membrane"/>
    <property type="evidence" value="ECO:0007669"/>
    <property type="project" value="UniProtKB-SubCell"/>
</dbReference>
<dbReference type="PANTHER" id="PTHR34501">
    <property type="entry name" value="PROTEIN YDDL-RELATED"/>
    <property type="match status" value="1"/>
</dbReference>
<organism evidence="14 15">
    <name type="scientific">Herbaspirillum robiniae</name>
    <dbReference type="NCBI Taxonomy" id="2014887"/>
    <lineage>
        <taxon>Bacteria</taxon>
        <taxon>Pseudomonadati</taxon>
        <taxon>Pseudomonadota</taxon>
        <taxon>Betaproteobacteria</taxon>
        <taxon>Burkholderiales</taxon>
        <taxon>Oxalobacteraceae</taxon>
        <taxon>Herbaspirillum</taxon>
    </lineage>
</organism>
<dbReference type="EMBL" id="NJGU01000006">
    <property type="protein sequence ID" value="OWY28685.1"/>
    <property type="molecule type" value="Genomic_DNA"/>
</dbReference>
<dbReference type="GO" id="GO:0006811">
    <property type="term" value="P:monoatomic ion transport"/>
    <property type="evidence" value="ECO:0007669"/>
    <property type="project" value="UniProtKB-KW"/>
</dbReference>
<evidence type="ECO:0000259" key="12">
    <source>
        <dbReference type="Pfam" id="PF13609"/>
    </source>
</evidence>
<keyword evidence="9" id="KW-0472">Membrane</keyword>
<evidence type="ECO:0000256" key="3">
    <source>
        <dbReference type="ARBA" id="ARBA00022448"/>
    </source>
</evidence>
<evidence type="ECO:0000313" key="15">
    <source>
        <dbReference type="Proteomes" id="UP000197596"/>
    </source>
</evidence>
<feature type="domain" description="Porin" evidence="12">
    <location>
        <begin position="15"/>
        <end position="350"/>
    </location>
</feature>
<evidence type="ECO:0000256" key="2">
    <source>
        <dbReference type="ARBA" id="ARBA00011233"/>
    </source>
</evidence>
<feature type="chain" id="PRO_5012286753" evidence="11">
    <location>
        <begin position="25"/>
        <end position="380"/>
    </location>
</feature>
<sequence length="380" mass="40627">MNIHHRLGAAGCLAAACLALPSLGFGQSQIPSSSVKLYGIVDTGVEYLTNAANVGGKATSLTRMTPGNMSGSRWGVTGNEDLGGGSSSFFLLESGFASDTGAMLQGNRLFGRLSYVGLADKDLGTVSVGRIGGLFLDWVSKFNPLNNAVYAIKMMDPAFSDRLDKTVRYQQKFGPVTTVLQYSMGYDNVAYGAQPAGDNLKGRVMEAGVLYEGGDFGATLVYDQKNGQTTNPAAAMTTAVGGYEGNTDRRLGLGLSYKMDKVDLFGGYRYLNSQAIHLTALTKGPVQASSLLWFGSTYRATQQLQFSGTAMYQKFYGSNLAPMSFQVDMDYFLSKRTDLYINTGYVINRGGSDLGLNGFASSVVAGHNQFGTQIGIRHTF</sequence>
<keyword evidence="16" id="KW-1185">Reference proteome</keyword>
<evidence type="ECO:0000256" key="4">
    <source>
        <dbReference type="ARBA" id="ARBA00022452"/>
    </source>
</evidence>
<evidence type="ECO:0000256" key="10">
    <source>
        <dbReference type="ARBA" id="ARBA00023237"/>
    </source>
</evidence>
<keyword evidence="10" id="KW-0998">Cell outer membrane</keyword>
<dbReference type="EMBL" id="JABFMT010000010">
    <property type="protein sequence ID" value="NUU02202.1"/>
    <property type="molecule type" value="Genomic_DNA"/>
</dbReference>